<proteinExistence type="predicted"/>
<feature type="compositionally biased region" description="Basic and acidic residues" evidence="1">
    <location>
        <begin position="30"/>
        <end position="39"/>
    </location>
</feature>
<reference evidence="2 3" key="1">
    <citation type="submission" date="2024-02" db="EMBL/GenBank/DDBJ databases">
        <authorList>
            <person name="Vignale AGUSTIN F."/>
            <person name="Sosa J E."/>
            <person name="Modenutti C."/>
        </authorList>
    </citation>
    <scope>NUCLEOTIDE SEQUENCE [LARGE SCALE GENOMIC DNA]</scope>
</reference>
<organism evidence="2 3">
    <name type="scientific">Ilex paraguariensis</name>
    <name type="common">yerba mate</name>
    <dbReference type="NCBI Taxonomy" id="185542"/>
    <lineage>
        <taxon>Eukaryota</taxon>
        <taxon>Viridiplantae</taxon>
        <taxon>Streptophyta</taxon>
        <taxon>Embryophyta</taxon>
        <taxon>Tracheophyta</taxon>
        <taxon>Spermatophyta</taxon>
        <taxon>Magnoliopsida</taxon>
        <taxon>eudicotyledons</taxon>
        <taxon>Gunneridae</taxon>
        <taxon>Pentapetalae</taxon>
        <taxon>asterids</taxon>
        <taxon>campanulids</taxon>
        <taxon>Aquifoliales</taxon>
        <taxon>Aquifoliaceae</taxon>
        <taxon>Ilex</taxon>
    </lineage>
</organism>
<evidence type="ECO:0000313" key="2">
    <source>
        <dbReference type="EMBL" id="CAK9152692.1"/>
    </source>
</evidence>
<sequence length="68" mass="7793">MVQPASCMPGLEEWIHYGQYQEPLKKKKKEVFDPKERPSDSSNLSGGENLQSLIILIVLQQTIHGKWL</sequence>
<protein>
    <submittedName>
        <fullName evidence="2">Uncharacterized protein</fullName>
    </submittedName>
</protein>
<accession>A0ABC8S696</accession>
<name>A0ABC8S696_9AQUA</name>
<evidence type="ECO:0000313" key="3">
    <source>
        <dbReference type="Proteomes" id="UP001642360"/>
    </source>
</evidence>
<keyword evidence="3" id="KW-1185">Reference proteome</keyword>
<feature type="region of interest" description="Disordered" evidence="1">
    <location>
        <begin position="28"/>
        <end position="47"/>
    </location>
</feature>
<gene>
    <name evidence="2" type="ORF">ILEXP_LOCUS20923</name>
</gene>
<dbReference type="Proteomes" id="UP001642360">
    <property type="component" value="Unassembled WGS sequence"/>
</dbReference>
<comment type="caution">
    <text evidence="2">The sequence shown here is derived from an EMBL/GenBank/DDBJ whole genome shotgun (WGS) entry which is preliminary data.</text>
</comment>
<dbReference type="EMBL" id="CAUOFW020002281">
    <property type="protein sequence ID" value="CAK9152692.1"/>
    <property type="molecule type" value="Genomic_DNA"/>
</dbReference>
<dbReference type="AlphaFoldDB" id="A0ABC8S696"/>
<evidence type="ECO:0000256" key="1">
    <source>
        <dbReference type="SAM" id="MobiDB-lite"/>
    </source>
</evidence>